<reference evidence="1 2" key="1">
    <citation type="journal article" date="2019" name="G3 (Bethesda)">
        <title>Sequencing of a Wild Apple (Malus baccata) Genome Unravels the Differences Between Cultivated and Wild Apple Species Regarding Disease Resistance and Cold Tolerance.</title>
        <authorList>
            <person name="Chen X."/>
        </authorList>
    </citation>
    <scope>NUCLEOTIDE SEQUENCE [LARGE SCALE GENOMIC DNA]</scope>
    <source>
        <strain evidence="2">cv. Shandingzi</strain>
        <tissue evidence="1">Leaves</tissue>
    </source>
</reference>
<name>A0A540LXW9_MALBA</name>
<dbReference type="Proteomes" id="UP000315295">
    <property type="component" value="Unassembled WGS sequence"/>
</dbReference>
<protein>
    <submittedName>
        <fullName evidence="1">Uncharacterized protein</fullName>
    </submittedName>
</protein>
<proteinExistence type="predicted"/>
<evidence type="ECO:0000313" key="2">
    <source>
        <dbReference type="Proteomes" id="UP000315295"/>
    </source>
</evidence>
<dbReference type="AlphaFoldDB" id="A0A540LXW9"/>
<comment type="caution">
    <text evidence="1">The sequence shown here is derived from an EMBL/GenBank/DDBJ whole genome shotgun (WGS) entry which is preliminary data.</text>
</comment>
<sequence>MGVVKSNKRASFWSDVGALVRVKCVADWESWRAIPEELKRHMSDELVPNWDIAKSNPNVMKAIDNMFKSRFWEWKFDNQCVAELQQEPELLEKE</sequence>
<organism evidence="1 2">
    <name type="scientific">Malus baccata</name>
    <name type="common">Siberian crab apple</name>
    <name type="synonym">Pyrus baccata</name>
    <dbReference type="NCBI Taxonomy" id="106549"/>
    <lineage>
        <taxon>Eukaryota</taxon>
        <taxon>Viridiplantae</taxon>
        <taxon>Streptophyta</taxon>
        <taxon>Embryophyta</taxon>
        <taxon>Tracheophyta</taxon>
        <taxon>Spermatophyta</taxon>
        <taxon>Magnoliopsida</taxon>
        <taxon>eudicotyledons</taxon>
        <taxon>Gunneridae</taxon>
        <taxon>Pentapetalae</taxon>
        <taxon>rosids</taxon>
        <taxon>fabids</taxon>
        <taxon>Rosales</taxon>
        <taxon>Rosaceae</taxon>
        <taxon>Amygdaloideae</taxon>
        <taxon>Maleae</taxon>
        <taxon>Malus</taxon>
    </lineage>
</organism>
<evidence type="ECO:0000313" key="1">
    <source>
        <dbReference type="EMBL" id="TQD91340.1"/>
    </source>
</evidence>
<accession>A0A540LXW9</accession>
<gene>
    <name evidence="1" type="ORF">C1H46_023091</name>
</gene>
<dbReference type="EMBL" id="VIEB01000423">
    <property type="protein sequence ID" value="TQD91340.1"/>
    <property type="molecule type" value="Genomic_DNA"/>
</dbReference>
<keyword evidence="2" id="KW-1185">Reference proteome</keyword>